<keyword evidence="3 8" id="KW-0812">Transmembrane</keyword>
<feature type="transmembrane region" description="Helical" evidence="8">
    <location>
        <begin position="134"/>
        <end position="156"/>
    </location>
</feature>
<keyword evidence="2" id="KW-0813">Transport</keyword>
<evidence type="ECO:0000313" key="10">
    <source>
        <dbReference type="EMBL" id="KAL1590946.1"/>
    </source>
</evidence>
<dbReference type="RefSeq" id="XP_069234051.1">
    <property type="nucleotide sequence ID" value="XM_069368742.1"/>
</dbReference>
<comment type="caution">
    <text evidence="10">The sequence shown here is derived from an EMBL/GenBank/DDBJ whole genome shotgun (WGS) entry which is preliminary data.</text>
</comment>
<evidence type="ECO:0000259" key="9">
    <source>
        <dbReference type="PROSITE" id="PS50850"/>
    </source>
</evidence>
<sequence>MNTSDDKKDIEASARDSSPDHAVGEVKNIKHNKNQDAALDFLRSEAEVRPMSPADEKRLLRKIDWRVIPLMFGCYTLQYLDKTLINYANVMGLQEDANITGGQFSLLAMIFHVSYLGCEFPHAYGMQALPTAKYLGAMVCFWGLIVCVTCAAKNWAGLVTTRVLLGVFESAVAPSLMLITTMWYKRSEQPYRVGIWYIGVGVGTMGGSLMSFGFQHYDSSTFTSWQILFLVVGLITISVGALVIFFLPDSPMRCKFLTHEEKVWTIERLRANQTGIENKTVKPEQILECFMDPQTWLLSLIMISANVPNGAVSSYQATIIKGFGYDSKTVALLQLPSGAVAIVSVLIATWLAGRYEQRGLNVVAILCPGILGGCLLSFLPDDNKVGLLIGNYLTNCIGSTIPLLYSWVGANYAGHTKKTTMNATLLISFCLGNIIGPLTFTEQSAPDYIPAKITIVVTCAFAAVLALILRCYYMWENKRRDNMADQGVLGHLQDIEFADVTDRKNKEFRYRL</sequence>
<accession>A0AB34L7L8</accession>
<dbReference type="GO" id="GO:0016020">
    <property type="term" value="C:membrane"/>
    <property type="evidence" value="ECO:0007669"/>
    <property type="project" value="UniProtKB-SubCell"/>
</dbReference>
<evidence type="ECO:0000256" key="3">
    <source>
        <dbReference type="ARBA" id="ARBA00022692"/>
    </source>
</evidence>
<proteinExistence type="inferred from homology"/>
<feature type="transmembrane region" description="Helical" evidence="8">
    <location>
        <begin position="226"/>
        <end position="247"/>
    </location>
</feature>
<feature type="region of interest" description="Disordered" evidence="7">
    <location>
        <begin position="1"/>
        <end position="28"/>
    </location>
</feature>
<dbReference type="SUPFAM" id="SSF103473">
    <property type="entry name" value="MFS general substrate transporter"/>
    <property type="match status" value="1"/>
</dbReference>
<comment type="similarity">
    <text evidence="6">Belongs to the major facilitator superfamily. Allantoate permease family.</text>
</comment>
<dbReference type="Pfam" id="PF07690">
    <property type="entry name" value="MFS_1"/>
    <property type="match status" value="1"/>
</dbReference>
<evidence type="ECO:0000313" key="11">
    <source>
        <dbReference type="Proteomes" id="UP000803884"/>
    </source>
</evidence>
<keyword evidence="11" id="KW-1185">Reference proteome</keyword>
<evidence type="ECO:0000256" key="1">
    <source>
        <dbReference type="ARBA" id="ARBA00004141"/>
    </source>
</evidence>
<organism evidence="10 11">
    <name type="scientific">Cladosporium halotolerans</name>
    <dbReference type="NCBI Taxonomy" id="1052096"/>
    <lineage>
        <taxon>Eukaryota</taxon>
        <taxon>Fungi</taxon>
        <taxon>Dikarya</taxon>
        <taxon>Ascomycota</taxon>
        <taxon>Pezizomycotina</taxon>
        <taxon>Dothideomycetes</taxon>
        <taxon>Dothideomycetidae</taxon>
        <taxon>Cladosporiales</taxon>
        <taxon>Cladosporiaceae</taxon>
        <taxon>Cladosporium</taxon>
    </lineage>
</organism>
<evidence type="ECO:0000256" key="6">
    <source>
        <dbReference type="ARBA" id="ARBA00037968"/>
    </source>
</evidence>
<keyword evidence="5 8" id="KW-0472">Membrane</keyword>
<feature type="transmembrane region" description="Helical" evidence="8">
    <location>
        <begin position="385"/>
        <end position="408"/>
    </location>
</feature>
<dbReference type="PANTHER" id="PTHR43791:SF40">
    <property type="entry name" value="THIAMINE PATHWAY TRANSPORTER THI73"/>
    <property type="match status" value="1"/>
</dbReference>
<dbReference type="GO" id="GO:0022857">
    <property type="term" value="F:transmembrane transporter activity"/>
    <property type="evidence" value="ECO:0007669"/>
    <property type="project" value="InterPro"/>
</dbReference>
<feature type="transmembrane region" description="Helical" evidence="8">
    <location>
        <begin position="162"/>
        <end position="183"/>
    </location>
</feature>
<dbReference type="PANTHER" id="PTHR43791">
    <property type="entry name" value="PERMEASE-RELATED"/>
    <property type="match status" value="1"/>
</dbReference>
<evidence type="ECO:0000256" key="7">
    <source>
        <dbReference type="SAM" id="MobiDB-lite"/>
    </source>
</evidence>
<evidence type="ECO:0000256" key="8">
    <source>
        <dbReference type="SAM" id="Phobius"/>
    </source>
</evidence>
<feature type="transmembrane region" description="Helical" evidence="8">
    <location>
        <begin position="332"/>
        <end position="352"/>
    </location>
</feature>
<reference evidence="10 11" key="1">
    <citation type="journal article" date="2020" name="Microbiol. Resour. Announc.">
        <title>Draft Genome Sequence of a Cladosporium Species Isolated from the Mesophotic Ascidian Didemnum maculosum.</title>
        <authorList>
            <person name="Gioti A."/>
            <person name="Siaperas R."/>
            <person name="Nikolaivits E."/>
            <person name="Le Goff G."/>
            <person name="Ouazzani J."/>
            <person name="Kotoulas G."/>
            <person name="Topakas E."/>
        </authorList>
    </citation>
    <scope>NUCLEOTIDE SEQUENCE [LARGE SCALE GENOMIC DNA]</scope>
    <source>
        <strain evidence="10 11">TM138-S3</strain>
    </source>
</reference>
<dbReference type="GeneID" id="96001580"/>
<name>A0AB34L7L8_9PEZI</name>
<feature type="transmembrane region" description="Helical" evidence="8">
    <location>
        <begin position="420"/>
        <end position="441"/>
    </location>
</feature>
<feature type="transmembrane region" description="Helical" evidence="8">
    <location>
        <begin position="295"/>
        <end position="312"/>
    </location>
</feature>
<dbReference type="InterPro" id="IPR011701">
    <property type="entry name" value="MFS"/>
</dbReference>
<evidence type="ECO:0000256" key="2">
    <source>
        <dbReference type="ARBA" id="ARBA00022448"/>
    </source>
</evidence>
<evidence type="ECO:0000256" key="4">
    <source>
        <dbReference type="ARBA" id="ARBA00022989"/>
    </source>
</evidence>
<comment type="subcellular location">
    <subcellularLocation>
        <location evidence="1">Membrane</location>
        <topology evidence="1">Multi-pass membrane protein</topology>
    </subcellularLocation>
</comment>
<dbReference type="FunFam" id="1.20.1250.20:FF:000064">
    <property type="entry name" value="MFS allantoate transporter"/>
    <property type="match status" value="1"/>
</dbReference>
<feature type="transmembrane region" description="Helical" evidence="8">
    <location>
        <begin position="359"/>
        <end position="379"/>
    </location>
</feature>
<keyword evidence="4 8" id="KW-1133">Transmembrane helix</keyword>
<dbReference type="InterPro" id="IPR036259">
    <property type="entry name" value="MFS_trans_sf"/>
</dbReference>
<dbReference type="Gene3D" id="1.20.1250.20">
    <property type="entry name" value="MFS general substrate transporter like domains"/>
    <property type="match status" value="2"/>
</dbReference>
<evidence type="ECO:0000256" key="5">
    <source>
        <dbReference type="ARBA" id="ARBA00023136"/>
    </source>
</evidence>
<dbReference type="Proteomes" id="UP000803884">
    <property type="component" value="Unassembled WGS sequence"/>
</dbReference>
<protein>
    <recommendedName>
        <fullName evidence="9">Major facilitator superfamily (MFS) profile domain-containing protein</fullName>
    </recommendedName>
</protein>
<dbReference type="InterPro" id="IPR020846">
    <property type="entry name" value="MFS_dom"/>
</dbReference>
<dbReference type="EMBL" id="JAAQHG020000001">
    <property type="protein sequence ID" value="KAL1590946.1"/>
    <property type="molecule type" value="Genomic_DNA"/>
</dbReference>
<feature type="transmembrane region" description="Helical" evidence="8">
    <location>
        <begin position="453"/>
        <end position="473"/>
    </location>
</feature>
<feature type="transmembrane region" description="Helical" evidence="8">
    <location>
        <begin position="195"/>
        <end position="214"/>
    </location>
</feature>
<dbReference type="AlphaFoldDB" id="A0AB34L7L8"/>
<dbReference type="PROSITE" id="PS50850">
    <property type="entry name" value="MFS"/>
    <property type="match status" value="1"/>
</dbReference>
<gene>
    <name evidence="10" type="ORF">WHR41_00136</name>
</gene>
<feature type="domain" description="Major facilitator superfamily (MFS) profile" evidence="9">
    <location>
        <begin position="67"/>
        <end position="478"/>
    </location>
</feature>